<protein>
    <submittedName>
        <fullName evidence="4">Conserved uncharacterized protein YohD</fullName>
    </submittedName>
</protein>
<dbReference type="PANTHER" id="PTHR42709">
    <property type="entry name" value="ALKALINE PHOSPHATASE LIKE PROTEIN"/>
    <property type="match status" value="1"/>
</dbReference>
<dbReference type="InterPro" id="IPR032816">
    <property type="entry name" value="VTT_dom"/>
</dbReference>
<dbReference type="AlphaFoldDB" id="D8MPZ5"/>
<keyword evidence="2" id="KW-0472">Membrane</keyword>
<feature type="domain" description="VTT" evidence="3">
    <location>
        <begin position="23"/>
        <end position="143"/>
    </location>
</feature>
<evidence type="ECO:0000259" key="3">
    <source>
        <dbReference type="Pfam" id="PF09335"/>
    </source>
</evidence>
<dbReference type="STRING" id="634500.EbC_13710"/>
<feature type="transmembrane region" description="Helical" evidence="2">
    <location>
        <begin position="93"/>
        <end position="116"/>
    </location>
</feature>
<dbReference type="EMBL" id="FP236843">
    <property type="protein sequence ID" value="CAX58902.1"/>
    <property type="molecule type" value="Genomic_DNA"/>
</dbReference>
<keyword evidence="2" id="KW-1133">Transmembrane helix</keyword>
<dbReference type="GO" id="GO:0005886">
    <property type="term" value="C:plasma membrane"/>
    <property type="evidence" value="ECO:0007669"/>
    <property type="project" value="UniProtKB-ARBA"/>
</dbReference>
<feature type="transmembrane region" description="Helical" evidence="2">
    <location>
        <begin position="41"/>
        <end position="62"/>
    </location>
</feature>
<reference evidence="4 5" key="1">
    <citation type="journal article" date="2010" name="BMC Genomics">
        <title>Genome comparison of the epiphytic bacteria Erwinia billingiae and E. tasmaniensis with the pear pathogen E. pyrifoliae.</title>
        <authorList>
            <person name="Kube M."/>
            <person name="Migdoll A.M."/>
            <person name="Gehring I."/>
            <person name="Heitmann K."/>
            <person name="Mayer Y."/>
            <person name="Kuhl H."/>
            <person name="Knaust F."/>
            <person name="Geider K."/>
            <person name="Reinhardt R."/>
        </authorList>
    </citation>
    <scope>NUCLEOTIDE SEQUENCE [LARGE SCALE GENOMIC DNA]</scope>
    <source>
        <strain evidence="4 5">Eb661</strain>
    </source>
</reference>
<dbReference type="InterPro" id="IPR051311">
    <property type="entry name" value="DedA_domain"/>
</dbReference>
<feature type="compositionally biased region" description="Acidic residues" evidence="1">
    <location>
        <begin position="188"/>
        <end position="197"/>
    </location>
</feature>
<gene>
    <name evidence="4" type="primary">yohD</name>
    <name evidence="4" type="ordered locus">EbC_13710</name>
</gene>
<dbReference type="Pfam" id="PF09335">
    <property type="entry name" value="VTT_dom"/>
    <property type="match status" value="1"/>
</dbReference>
<dbReference type="Proteomes" id="UP000008793">
    <property type="component" value="Chromosome"/>
</dbReference>
<keyword evidence="5" id="KW-1185">Reference proteome</keyword>
<evidence type="ECO:0000313" key="4">
    <source>
        <dbReference type="EMBL" id="CAX58902.1"/>
    </source>
</evidence>
<dbReference type="eggNOG" id="COG0586">
    <property type="taxonomic scope" value="Bacteria"/>
</dbReference>
<feature type="region of interest" description="Disordered" evidence="1">
    <location>
        <begin position="185"/>
        <end position="207"/>
    </location>
</feature>
<organism evidence="5">
    <name type="scientific">Erwinia billingiae (strain Eb661)</name>
    <dbReference type="NCBI Taxonomy" id="634500"/>
    <lineage>
        <taxon>Bacteria</taxon>
        <taxon>Pseudomonadati</taxon>
        <taxon>Pseudomonadota</taxon>
        <taxon>Gammaproteobacteria</taxon>
        <taxon>Enterobacterales</taxon>
        <taxon>Erwiniaceae</taxon>
        <taxon>Erwinia</taxon>
    </lineage>
</organism>
<feature type="transmembrane region" description="Helical" evidence="2">
    <location>
        <begin position="163"/>
        <end position="180"/>
    </location>
</feature>
<evidence type="ECO:0000256" key="2">
    <source>
        <dbReference type="SAM" id="Phobius"/>
    </source>
</evidence>
<feature type="transmembrane region" description="Helical" evidence="2">
    <location>
        <begin position="12"/>
        <end position="34"/>
    </location>
</feature>
<sequence length="207" mass="23312">MDVNSLISQYGYWALFIGCIAEGETFTLLGGIAAHEGLLHYGWVVLVAMAGGILGDTALFFIGRHYGDSLLKRFKKHQKQINKANKLIRKRPVLFVIGVRFMYGLRIVGPIIIGASKLKPQKFLLLNVIGAVLWAVIFVSLGYLGGQVIAPWLHTIDRHLKQIFWVVLSLALVWGVRLYLKRRSNNEKDDEDEDQGSQDESSNRPQH</sequence>
<keyword evidence="2" id="KW-0812">Transmembrane</keyword>
<dbReference type="PANTHER" id="PTHR42709:SF2">
    <property type="entry name" value="INNER MEMBRANE PROTEIN YOHD"/>
    <property type="match status" value="1"/>
</dbReference>
<dbReference type="HOGENOM" id="CLU_044208_7_2_6"/>
<proteinExistence type="predicted"/>
<accession>D8MPZ5</accession>
<evidence type="ECO:0000313" key="5">
    <source>
        <dbReference type="Proteomes" id="UP000008793"/>
    </source>
</evidence>
<name>D8MPZ5_ERWBE</name>
<feature type="transmembrane region" description="Helical" evidence="2">
    <location>
        <begin position="123"/>
        <end position="143"/>
    </location>
</feature>
<evidence type="ECO:0000256" key="1">
    <source>
        <dbReference type="SAM" id="MobiDB-lite"/>
    </source>
</evidence>
<dbReference type="KEGG" id="ebi:EbC_13710"/>